<evidence type="ECO:0000256" key="2">
    <source>
        <dbReference type="ARBA" id="ARBA00006013"/>
    </source>
</evidence>
<dbReference type="PANTHER" id="PTHR22981:SF81">
    <property type="entry name" value="DEHYDROGENASE, PUTATIVE-RELATED"/>
    <property type="match status" value="1"/>
</dbReference>
<dbReference type="SUPFAM" id="SSF51735">
    <property type="entry name" value="NAD(P)-binding Rossmann-fold domains"/>
    <property type="match status" value="1"/>
</dbReference>
<dbReference type="InParanoid" id="K1XEG9"/>
<evidence type="ECO:0000256" key="7">
    <source>
        <dbReference type="ARBA" id="ARBA00049197"/>
    </source>
</evidence>
<feature type="domain" description="3-hydroxyisobutyrate dehydrogenase-like NAD-binding" evidence="10">
    <location>
        <begin position="209"/>
        <end position="336"/>
    </location>
</feature>
<accession>K1XEG9</accession>
<comment type="pathway">
    <text evidence="1">Amino-acid degradation; L-valine degradation.</text>
</comment>
<name>K1XEG9_MARBU</name>
<protein>
    <recommendedName>
        <fullName evidence="3">3-hydroxyisobutyrate dehydrogenase</fullName>
        <ecNumber evidence="3">1.1.1.31</ecNumber>
    </recommendedName>
</protein>
<reference evidence="11 12" key="1">
    <citation type="journal article" date="2012" name="BMC Genomics">
        <title>Sequencing the genome of Marssonina brunnea reveals fungus-poplar co-evolution.</title>
        <authorList>
            <person name="Zhu S."/>
            <person name="Cao Y.-Z."/>
            <person name="Jiang C."/>
            <person name="Tan B.-Y."/>
            <person name="Wang Z."/>
            <person name="Feng S."/>
            <person name="Zhang L."/>
            <person name="Su X.-H."/>
            <person name="Brejova B."/>
            <person name="Vinar T."/>
            <person name="Xu M."/>
            <person name="Wang M.-X."/>
            <person name="Zhang S.-G."/>
            <person name="Huang M.-R."/>
            <person name="Wu R."/>
            <person name="Zhou Y."/>
        </authorList>
    </citation>
    <scope>NUCLEOTIDE SEQUENCE [LARGE SCALE GENOMIC DNA]</scope>
    <source>
        <strain evidence="11 12">MB_m1</strain>
    </source>
</reference>
<evidence type="ECO:0000256" key="4">
    <source>
        <dbReference type="ARBA" id="ARBA00022456"/>
    </source>
</evidence>
<dbReference type="GeneID" id="18758425"/>
<organism evidence="11 12">
    <name type="scientific">Marssonina brunnea f. sp. multigermtubi (strain MB_m1)</name>
    <name type="common">Marssonina leaf spot fungus</name>
    <dbReference type="NCBI Taxonomy" id="1072389"/>
    <lineage>
        <taxon>Eukaryota</taxon>
        <taxon>Fungi</taxon>
        <taxon>Dikarya</taxon>
        <taxon>Ascomycota</taxon>
        <taxon>Pezizomycotina</taxon>
        <taxon>Leotiomycetes</taxon>
        <taxon>Helotiales</taxon>
        <taxon>Drepanopezizaceae</taxon>
        <taxon>Drepanopeziza</taxon>
    </lineage>
</organism>
<keyword evidence="6" id="KW-0520">NAD</keyword>
<dbReference type="KEGG" id="mbe:MBM_02490"/>
<dbReference type="PROSITE" id="PS00895">
    <property type="entry name" value="3_HYDROXYISOBUT_DH"/>
    <property type="match status" value="1"/>
</dbReference>
<dbReference type="HOGENOM" id="CLU_035117_6_1_1"/>
<feature type="domain" description="6-phosphogluconate dehydrogenase NADP-binding" evidence="9">
    <location>
        <begin position="27"/>
        <end position="175"/>
    </location>
</feature>
<evidence type="ECO:0000313" key="12">
    <source>
        <dbReference type="Proteomes" id="UP000006753"/>
    </source>
</evidence>
<keyword evidence="5" id="KW-0560">Oxidoreductase</keyword>
<proteinExistence type="inferred from homology"/>
<dbReference type="InterPro" id="IPR008927">
    <property type="entry name" value="6-PGluconate_DH-like_C_sf"/>
</dbReference>
<dbReference type="STRING" id="1072389.K1XEG9"/>
<dbReference type="GO" id="GO:0008442">
    <property type="term" value="F:3-hydroxyisobutyrate dehydrogenase activity"/>
    <property type="evidence" value="ECO:0007669"/>
    <property type="project" value="UniProtKB-EC"/>
</dbReference>
<dbReference type="PIRSF" id="PIRSF000103">
    <property type="entry name" value="HIBADH"/>
    <property type="match status" value="1"/>
</dbReference>
<dbReference type="InterPro" id="IPR002204">
    <property type="entry name" value="3-OH-isobutyrate_DH-rel_CS"/>
</dbReference>
<evidence type="ECO:0000256" key="1">
    <source>
        <dbReference type="ARBA" id="ARBA00005109"/>
    </source>
</evidence>
<dbReference type="OrthoDB" id="21615at2759"/>
<dbReference type="Pfam" id="PF14833">
    <property type="entry name" value="NAD_binding_11"/>
    <property type="match status" value="1"/>
</dbReference>
<evidence type="ECO:0000256" key="3">
    <source>
        <dbReference type="ARBA" id="ARBA00012991"/>
    </source>
</evidence>
<dbReference type="InterPro" id="IPR006115">
    <property type="entry name" value="6PGDH_NADP-bd"/>
</dbReference>
<evidence type="ECO:0000256" key="8">
    <source>
        <dbReference type="PIRSR" id="PIRSR000103-1"/>
    </source>
</evidence>
<dbReference type="Proteomes" id="UP000006753">
    <property type="component" value="Unassembled WGS sequence"/>
</dbReference>
<evidence type="ECO:0000256" key="6">
    <source>
        <dbReference type="ARBA" id="ARBA00023027"/>
    </source>
</evidence>
<feature type="active site" evidence="8">
    <location>
        <position position="215"/>
    </location>
</feature>
<dbReference type="InterPro" id="IPR036291">
    <property type="entry name" value="NAD(P)-bd_dom_sf"/>
</dbReference>
<dbReference type="GO" id="GO:0006574">
    <property type="term" value="P:L-valine catabolic process"/>
    <property type="evidence" value="ECO:0007669"/>
    <property type="project" value="TreeGrafter"/>
</dbReference>
<dbReference type="FunFam" id="1.10.1040.10:FF:000006">
    <property type="entry name" value="3-hydroxyisobutyrate dehydrogenase"/>
    <property type="match status" value="1"/>
</dbReference>
<dbReference type="PANTHER" id="PTHR22981">
    <property type="entry name" value="3-HYDROXYISOBUTYRATE DEHYDROGENASE-RELATED"/>
    <property type="match status" value="1"/>
</dbReference>
<dbReference type="Pfam" id="PF03446">
    <property type="entry name" value="NAD_binding_2"/>
    <property type="match status" value="1"/>
</dbReference>
<dbReference type="EC" id="1.1.1.31" evidence="3"/>
<dbReference type="Gene3D" id="1.10.1040.10">
    <property type="entry name" value="N-(1-d-carboxylethyl)-l-norvaline Dehydrogenase, domain 2"/>
    <property type="match status" value="1"/>
</dbReference>
<evidence type="ECO:0000313" key="11">
    <source>
        <dbReference type="EMBL" id="EKD19253.1"/>
    </source>
</evidence>
<comment type="similarity">
    <text evidence="2">Belongs to the HIBADH-related family. 3-hydroxyisobutyrate dehydrogenase subfamily.</text>
</comment>
<gene>
    <name evidence="11" type="ORF">MBM_02490</name>
</gene>
<evidence type="ECO:0000259" key="10">
    <source>
        <dbReference type="Pfam" id="PF14833"/>
    </source>
</evidence>
<dbReference type="OMA" id="YWVPSNS"/>
<dbReference type="SUPFAM" id="SSF48179">
    <property type="entry name" value="6-phosphogluconate dehydrogenase C-terminal domain-like"/>
    <property type="match status" value="1"/>
</dbReference>
<dbReference type="InterPro" id="IPR013328">
    <property type="entry name" value="6PGD_dom2"/>
</dbReference>
<dbReference type="Gene3D" id="3.40.50.720">
    <property type="entry name" value="NAD(P)-binding Rossmann-like Domain"/>
    <property type="match status" value="1"/>
</dbReference>
<sequence length="341" mass="35942">MKRQYDSESETTVDVSATRRKTMPITYGFIGLGAMGYPMALNVRQKSSQDSPLYIFDVYQPSCEKFVAETKSHGPVHIAKSAREVADAADVIISIIPAASHVRSAYLNEVDGILAAKKNSDRLMLECSTIDSQTAREVGTTLKEAGSGTYVDTPVSGGVPGALAGTLSFLIGAPEPVDGSAAAASHRHLASTMAMMGSPEKFFFCGKLGAGLAAKISNNYLSGTILLASAEAMAFGIKSGIDKHLLYKVIQNSTGQSFMCDHVNPVPGVVAHAPASRDYEGGFKAQMMVKDMTLGVDAAAAVGIKASTGAAALEVYKQSAVDPRCVDRDVSVVYRFLEGPE</sequence>
<dbReference type="EMBL" id="JH921431">
    <property type="protein sequence ID" value="EKD19253.1"/>
    <property type="molecule type" value="Genomic_DNA"/>
</dbReference>
<dbReference type="GO" id="GO:0050661">
    <property type="term" value="F:NADP binding"/>
    <property type="evidence" value="ECO:0007669"/>
    <property type="project" value="InterPro"/>
</dbReference>
<dbReference type="GO" id="GO:0005739">
    <property type="term" value="C:mitochondrion"/>
    <property type="evidence" value="ECO:0007669"/>
    <property type="project" value="TreeGrafter"/>
</dbReference>
<keyword evidence="12" id="KW-1185">Reference proteome</keyword>
<dbReference type="GO" id="GO:0051287">
    <property type="term" value="F:NAD binding"/>
    <property type="evidence" value="ECO:0007669"/>
    <property type="project" value="InterPro"/>
</dbReference>
<keyword evidence="4" id="KW-0101">Branched-chain amino acid catabolism</keyword>
<evidence type="ECO:0000259" key="9">
    <source>
        <dbReference type="Pfam" id="PF03446"/>
    </source>
</evidence>
<dbReference type="InterPro" id="IPR029154">
    <property type="entry name" value="HIBADH-like_NADP-bd"/>
</dbReference>
<evidence type="ECO:0000256" key="5">
    <source>
        <dbReference type="ARBA" id="ARBA00023002"/>
    </source>
</evidence>
<dbReference type="eggNOG" id="KOG0409">
    <property type="taxonomic scope" value="Eukaryota"/>
</dbReference>
<dbReference type="InterPro" id="IPR015815">
    <property type="entry name" value="HIBADH-related"/>
</dbReference>
<comment type="catalytic activity">
    <reaction evidence="7">
        <text>3-hydroxy-2-methylpropanoate + NAD(+) = 2-methyl-3-oxopropanoate + NADH + H(+)</text>
        <dbReference type="Rhea" id="RHEA:17681"/>
        <dbReference type="ChEBI" id="CHEBI:11805"/>
        <dbReference type="ChEBI" id="CHEBI:15378"/>
        <dbReference type="ChEBI" id="CHEBI:57540"/>
        <dbReference type="ChEBI" id="CHEBI:57700"/>
        <dbReference type="ChEBI" id="CHEBI:57945"/>
        <dbReference type="EC" id="1.1.1.31"/>
    </reaction>
</comment>
<dbReference type="AlphaFoldDB" id="K1XEG9"/>